<dbReference type="Pfam" id="PF00343">
    <property type="entry name" value="Phosphorylase"/>
    <property type="match status" value="1"/>
</dbReference>
<dbReference type="EMBL" id="JBHULY010000016">
    <property type="protein sequence ID" value="MFD2726455.1"/>
    <property type="molecule type" value="Genomic_DNA"/>
</dbReference>
<sequence>MEQLTMTEHIYSKWYHPYEPADDYKKRVAYFSMEFGIDQAFNIYSGGLGFLAGSHMRSGYELKQNMIGIGMLWKYGYYDQARNDDHSLRTEFNEKHFEFLEDTGIEVEVKLHDNPHVKVRAYVLKPEIFGTVPMYFLTTDVDGNDHLSRTITNHLYDRNPVTRVSQSIVLGIGGAKVVEALGGSETYHLNEGHALPAFYYLRDRGVTKDQMVFTTHTPEKAGNEEREARHLNRCGFFGRTLSDEELQREMVNGGMINYTVSALRMAKKANAVSKLHAVVANDMWKDYYGTSEIIPITNAQNQKFWQDESIKNAWEHRDAGGYKFRKFELKSELCQEVYHQTGKTFNPNVLTFVWARRFAAYKRADLLLHDFERFKRLIHNEKYPVQIIWAGKPYPFDYDAISVFNHLVYHSKMERNLAVLVGYEIELSRKLKCGSDVWLNTPRITREASGTSGMTAAMNGSVNVSTNDGWIPEFVKDGDNCFVLPTLDHNLPIWDQDKMDTNNLYEILEQKVIPTYYDNPEKWQDIVFTAMDDVIPEFTTQRMADDYYKKLF</sequence>
<dbReference type="InterPro" id="IPR000811">
    <property type="entry name" value="Glyco_trans_35"/>
</dbReference>
<name>A0ABW5TDC1_9FLAO</name>
<protein>
    <submittedName>
        <fullName evidence="2">Alpha-glucan family phosphorylase</fullName>
    </submittedName>
</protein>
<dbReference type="RefSeq" id="WP_380291404.1">
    <property type="nucleotide sequence ID" value="NZ_JBHULY010000016.1"/>
</dbReference>
<dbReference type="InterPro" id="IPR011834">
    <property type="entry name" value="Agluc_phsphrylas"/>
</dbReference>
<dbReference type="Gene3D" id="3.40.50.2000">
    <property type="entry name" value="Glycogen Phosphorylase B"/>
    <property type="match status" value="2"/>
</dbReference>
<dbReference type="SUPFAM" id="SSF53756">
    <property type="entry name" value="UDP-Glycosyltransferase/glycogen phosphorylase"/>
    <property type="match status" value="1"/>
</dbReference>
<gene>
    <name evidence="2" type="primary">glgP</name>
    <name evidence="2" type="ORF">ACFSR8_09535</name>
</gene>
<proteinExistence type="inferred from homology"/>
<dbReference type="InterPro" id="IPR052182">
    <property type="entry name" value="Glycogen/Maltodextrin_Phosph"/>
</dbReference>
<dbReference type="PANTHER" id="PTHR42655">
    <property type="entry name" value="GLYCOGEN PHOSPHORYLASE"/>
    <property type="match status" value="1"/>
</dbReference>
<reference evidence="3" key="1">
    <citation type="journal article" date="2019" name="Int. J. Syst. Evol. Microbiol.">
        <title>The Global Catalogue of Microorganisms (GCM) 10K type strain sequencing project: providing services to taxonomists for standard genome sequencing and annotation.</title>
        <authorList>
            <consortium name="The Broad Institute Genomics Platform"/>
            <consortium name="The Broad Institute Genome Sequencing Center for Infectious Disease"/>
            <person name="Wu L."/>
            <person name="Ma J."/>
        </authorList>
    </citation>
    <scope>NUCLEOTIDE SEQUENCE [LARGE SCALE GENOMIC DNA]</scope>
    <source>
        <strain evidence="3">KCTC 42398</strain>
    </source>
</reference>
<keyword evidence="3" id="KW-1185">Reference proteome</keyword>
<dbReference type="PANTHER" id="PTHR42655:SF1">
    <property type="entry name" value="GLYCOGEN PHOSPHORYLASE"/>
    <property type="match status" value="1"/>
</dbReference>
<dbReference type="NCBIfam" id="TIGR02094">
    <property type="entry name" value="more_P_ylases"/>
    <property type="match status" value="2"/>
</dbReference>
<accession>A0ABW5TDC1</accession>
<comment type="similarity">
    <text evidence="1">Belongs to the glycogen phosphorylase family.</text>
</comment>
<evidence type="ECO:0000313" key="2">
    <source>
        <dbReference type="EMBL" id="MFD2726455.1"/>
    </source>
</evidence>
<dbReference type="Proteomes" id="UP001597476">
    <property type="component" value="Unassembled WGS sequence"/>
</dbReference>
<evidence type="ECO:0000313" key="3">
    <source>
        <dbReference type="Proteomes" id="UP001597476"/>
    </source>
</evidence>
<comment type="caution">
    <text evidence="2">The sequence shown here is derived from an EMBL/GenBank/DDBJ whole genome shotgun (WGS) entry which is preliminary data.</text>
</comment>
<evidence type="ECO:0000256" key="1">
    <source>
        <dbReference type="ARBA" id="ARBA00006047"/>
    </source>
</evidence>
<organism evidence="2 3">
    <name type="scientific">Hyunsoonleella rubra</name>
    <dbReference type="NCBI Taxonomy" id="1737062"/>
    <lineage>
        <taxon>Bacteria</taxon>
        <taxon>Pseudomonadati</taxon>
        <taxon>Bacteroidota</taxon>
        <taxon>Flavobacteriia</taxon>
        <taxon>Flavobacteriales</taxon>
        <taxon>Flavobacteriaceae</taxon>
    </lineage>
</organism>